<dbReference type="Pfam" id="PF08042">
    <property type="entry name" value="PqqA"/>
    <property type="match status" value="1"/>
</dbReference>
<proteinExistence type="inferred from homology"/>
<name>A0A5B2XHG3_9PSEU</name>
<protein>
    <recommendedName>
        <fullName evidence="3">Coenzyme PQQ synthesis protein A</fullName>
    </recommendedName>
</protein>
<dbReference type="GO" id="GO:0018189">
    <property type="term" value="P:pyrroloquinoline quinone biosynthetic process"/>
    <property type="evidence" value="ECO:0007669"/>
    <property type="project" value="UniProtKB-UniPathway"/>
</dbReference>
<dbReference type="RefSeq" id="WP_149849323.1">
    <property type="nucleotide sequence ID" value="NZ_VUOB01000018.1"/>
</dbReference>
<organism evidence="5 6">
    <name type="scientific">Solihabitans fulvus</name>
    <dbReference type="NCBI Taxonomy" id="1892852"/>
    <lineage>
        <taxon>Bacteria</taxon>
        <taxon>Bacillati</taxon>
        <taxon>Actinomycetota</taxon>
        <taxon>Actinomycetes</taxon>
        <taxon>Pseudonocardiales</taxon>
        <taxon>Pseudonocardiaceae</taxon>
        <taxon>Solihabitans</taxon>
    </lineage>
</organism>
<evidence type="ECO:0000313" key="6">
    <source>
        <dbReference type="Proteomes" id="UP000323454"/>
    </source>
</evidence>
<comment type="pathway">
    <text evidence="1">Cofactor biosynthesis; pyrroloquinoline quinone biosynthesis.</text>
</comment>
<feature type="compositionally biased region" description="Polar residues" evidence="4">
    <location>
        <begin position="1"/>
        <end position="11"/>
    </location>
</feature>
<sequence length="47" mass="5124">MSVTKNVSRQTAPAPASRGTARKTWVKPGFRDIDTPMEITAYAARTS</sequence>
<evidence type="ECO:0000256" key="3">
    <source>
        <dbReference type="ARBA" id="ARBA00015086"/>
    </source>
</evidence>
<keyword evidence="6" id="KW-1185">Reference proteome</keyword>
<dbReference type="EMBL" id="VUOB01000018">
    <property type="protein sequence ID" value="KAA2263247.1"/>
    <property type="molecule type" value="Genomic_DNA"/>
</dbReference>
<dbReference type="AlphaFoldDB" id="A0A5B2XHG3"/>
<accession>A0A5B2XHG3</accession>
<dbReference type="OrthoDB" id="3697695at2"/>
<dbReference type="InterPro" id="IPR011725">
    <property type="entry name" value="PQQ_synth_PqqA"/>
</dbReference>
<evidence type="ECO:0000256" key="4">
    <source>
        <dbReference type="SAM" id="MobiDB-lite"/>
    </source>
</evidence>
<evidence type="ECO:0000256" key="2">
    <source>
        <dbReference type="ARBA" id="ARBA00009325"/>
    </source>
</evidence>
<evidence type="ECO:0000313" key="5">
    <source>
        <dbReference type="EMBL" id="KAA2263247.1"/>
    </source>
</evidence>
<reference evidence="5 6" key="1">
    <citation type="submission" date="2019-09" db="EMBL/GenBank/DDBJ databases">
        <title>Goodfellowia gen. nov., a new genus of the Pseudonocardineae related to Actinoalloteichus, containing Goodfellowia coeruleoviolacea gen. nov., comb. nov. gen. nov., comb. nov.</title>
        <authorList>
            <person name="Labeda D."/>
        </authorList>
    </citation>
    <scope>NUCLEOTIDE SEQUENCE [LARGE SCALE GENOMIC DNA]</scope>
    <source>
        <strain evidence="5 6">AN110305</strain>
    </source>
</reference>
<comment type="similarity">
    <text evidence="2">Belongs to the PqqA family.</text>
</comment>
<gene>
    <name evidence="5" type="primary">pqqA</name>
    <name evidence="5" type="ORF">F0L68_10550</name>
</gene>
<evidence type="ECO:0000256" key="1">
    <source>
        <dbReference type="ARBA" id="ARBA00004886"/>
    </source>
</evidence>
<feature type="region of interest" description="Disordered" evidence="4">
    <location>
        <begin position="1"/>
        <end position="26"/>
    </location>
</feature>
<dbReference type="UniPathway" id="UPA00539"/>
<dbReference type="Proteomes" id="UP000323454">
    <property type="component" value="Unassembled WGS sequence"/>
</dbReference>
<dbReference type="NCBIfam" id="TIGR02107">
    <property type="entry name" value="PQQ_syn_pqqA"/>
    <property type="match status" value="1"/>
</dbReference>
<reference evidence="5 6" key="2">
    <citation type="submission" date="2019-09" db="EMBL/GenBank/DDBJ databases">
        <authorList>
            <person name="Jin C."/>
        </authorList>
    </citation>
    <scope>NUCLEOTIDE SEQUENCE [LARGE SCALE GENOMIC DNA]</scope>
    <source>
        <strain evidence="5 6">AN110305</strain>
    </source>
</reference>
<comment type="caution">
    <text evidence="5">The sequence shown here is derived from an EMBL/GenBank/DDBJ whole genome shotgun (WGS) entry which is preliminary data.</text>
</comment>